<evidence type="ECO:0000256" key="10">
    <source>
        <dbReference type="SAM" id="Phobius"/>
    </source>
</evidence>
<dbReference type="PANTHER" id="PTHR23294">
    <property type="entry name" value="ET TRANSLATION PRODUCT-RELATED"/>
    <property type="match status" value="1"/>
</dbReference>
<evidence type="ECO:0000313" key="11">
    <source>
        <dbReference type="EMBL" id="PIO77341.1"/>
    </source>
</evidence>
<feature type="non-terminal residue" evidence="11">
    <location>
        <position position="325"/>
    </location>
</feature>
<feature type="compositionally biased region" description="Polar residues" evidence="9">
    <location>
        <begin position="208"/>
        <end position="220"/>
    </location>
</feature>
<evidence type="ECO:0000256" key="9">
    <source>
        <dbReference type="SAM" id="MobiDB-lite"/>
    </source>
</evidence>
<proteinExistence type="inferred from homology"/>
<organism evidence="11 12">
    <name type="scientific">Teladorsagia circumcincta</name>
    <name type="common">Brown stomach worm</name>
    <name type="synonym">Ostertagia circumcincta</name>
    <dbReference type="NCBI Taxonomy" id="45464"/>
    <lineage>
        <taxon>Eukaryota</taxon>
        <taxon>Metazoa</taxon>
        <taxon>Ecdysozoa</taxon>
        <taxon>Nematoda</taxon>
        <taxon>Chromadorea</taxon>
        <taxon>Rhabditida</taxon>
        <taxon>Rhabditina</taxon>
        <taxon>Rhabditomorpha</taxon>
        <taxon>Strongyloidea</taxon>
        <taxon>Trichostrongylidae</taxon>
        <taxon>Teladorsagia</taxon>
    </lineage>
</organism>
<keyword evidence="4 10" id="KW-1133">Transmembrane helix</keyword>
<protein>
    <recommendedName>
        <fullName evidence="7">UNC93-like protein MFSD11</fullName>
    </recommendedName>
    <alternativeName>
        <fullName evidence="8">Major facilitator superfamily domain-containing protein 11</fullName>
    </alternativeName>
</protein>
<dbReference type="OrthoDB" id="78663at2759"/>
<evidence type="ECO:0000256" key="7">
    <source>
        <dbReference type="ARBA" id="ARBA00040302"/>
    </source>
</evidence>
<evidence type="ECO:0000256" key="6">
    <source>
        <dbReference type="ARBA" id="ARBA00023180"/>
    </source>
</evidence>
<dbReference type="InterPro" id="IPR010291">
    <property type="entry name" value="Ion_channel_UNC-93"/>
</dbReference>
<sequence>MGWHETTGHGVKIEKGLESSIARKILCERPAMIIFLILCIVAIILIIILIPVLLYCLVLAGKRSKRKKGSKSSKSSKSSGSKKSGKGKNKSKKGKKSGKGKRILLINLFASTAFVDCLLCFRGTDRNYTLHKTAPNRMCTFNAGVACSFTEEGTYFVHEYLPKKNWNNTNVNDPQVKKCVMDHLQKRTDLSIAAAHKHWRQAHPQPKGTATNHAKHPSTTNDDENKRDLRPTMGVSPSPSLFNVLQLGLGFFLNFFAFNSQGFIEEPVIESFAGRKNINKHAGYYSLSIIYAVFTVSNIVAAPIVKLLTPKWAMTVAALCYASFQ</sequence>
<dbReference type="PANTHER" id="PTHR23294:SF0">
    <property type="entry name" value="UNC93-LIKE PROTEIN MFSD11"/>
    <property type="match status" value="1"/>
</dbReference>
<keyword evidence="3 10" id="KW-0812">Transmembrane</keyword>
<evidence type="ECO:0000256" key="8">
    <source>
        <dbReference type="ARBA" id="ARBA00041910"/>
    </source>
</evidence>
<comment type="subcellular location">
    <subcellularLocation>
        <location evidence="1">Membrane</location>
        <topology evidence="1">Multi-pass membrane protein</topology>
    </subcellularLocation>
</comment>
<keyword evidence="12" id="KW-1185">Reference proteome</keyword>
<feature type="region of interest" description="Disordered" evidence="9">
    <location>
        <begin position="201"/>
        <end position="232"/>
    </location>
</feature>
<evidence type="ECO:0000256" key="1">
    <source>
        <dbReference type="ARBA" id="ARBA00004141"/>
    </source>
</evidence>
<feature type="compositionally biased region" description="Basic residues" evidence="9">
    <location>
        <begin position="83"/>
        <end position="98"/>
    </location>
</feature>
<dbReference type="Pfam" id="PF05978">
    <property type="entry name" value="UNC-93"/>
    <property type="match status" value="1"/>
</dbReference>
<feature type="region of interest" description="Disordered" evidence="9">
    <location>
        <begin position="67"/>
        <end position="98"/>
    </location>
</feature>
<comment type="similarity">
    <text evidence="2">Belongs to the unc-93 family.</text>
</comment>
<feature type="transmembrane region" description="Helical" evidence="10">
    <location>
        <begin position="33"/>
        <end position="60"/>
    </location>
</feature>
<evidence type="ECO:0000256" key="2">
    <source>
        <dbReference type="ARBA" id="ARBA00009172"/>
    </source>
</evidence>
<name>A0A2G9V4A8_TELCI</name>
<feature type="transmembrane region" description="Helical" evidence="10">
    <location>
        <begin position="103"/>
        <end position="124"/>
    </location>
</feature>
<evidence type="ECO:0000256" key="3">
    <source>
        <dbReference type="ARBA" id="ARBA00022692"/>
    </source>
</evidence>
<gene>
    <name evidence="11" type="ORF">TELCIR_00527</name>
</gene>
<dbReference type="GO" id="GO:0016020">
    <property type="term" value="C:membrane"/>
    <property type="evidence" value="ECO:0007669"/>
    <property type="project" value="UniProtKB-SubCell"/>
</dbReference>
<keyword evidence="6" id="KW-0325">Glycoprotein</keyword>
<dbReference type="Proteomes" id="UP000230423">
    <property type="component" value="Unassembled WGS sequence"/>
</dbReference>
<evidence type="ECO:0000313" key="12">
    <source>
        <dbReference type="Proteomes" id="UP000230423"/>
    </source>
</evidence>
<accession>A0A2G9V4A8</accession>
<dbReference type="EMBL" id="KZ345001">
    <property type="protein sequence ID" value="PIO77341.1"/>
    <property type="molecule type" value="Genomic_DNA"/>
</dbReference>
<dbReference type="InterPro" id="IPR036259">
    <property type="entry name" value="MFS_trans_sf"/>
</dbReference>
<keyword evidence="5 10" id="KW-0472">Membrane</keyword>
<evidence type="ECO:0000256" key="5">
    <source>
        <dbReference type="ARBA" id="ARBA00023136"/>
    </source>
</evidence>
<dbReference type="SUPFAM" id="SSF103473">
    <property type="entry name" value="MFS general substrate transporter"/>
    <property type="match status" value="1"/>
</dbReference>
<evidence type="ECO:0000256" key="4">
    <source>
        <dbReference type="ARBA" id="ARBA00022989"/>
    </source>
</evidence>
<dbReference type="AlphaFoldDB" id="A0A2G9V4A8"/>
<reference evidence="11 12" key="1">
    <citation type="submission" date="2015-09" db="EMBL/GenBank/DDBJ databases">
        <title>Draft genome of the parasitic nematode Teladorsagia circumcincta isolate WARC Sus (inbred).</title>
        <authorList>
            <person name="Mitreva M."/>
        </authorList>
    </citation>
    <scope>NUCLEOTIDE SEQUENCE [LARGE SCALE GENOMIC DNA]</scope>
    <source>
        <strain evidence="11 12">S</strain>
    </source>
</reference>
<dbReference type="InterPro" id="IPR051617">
    <property type="entry name" value="UNC-93-like_regulator"/>
</dbReference>
<feature type="compositionally biased region" description="Low complexity" evidence="9">
    <location>
        <begin position="72"/>
        <end position="82"/>
    </location>
</feature>
<feature type="transmembrane region" description="Helical" evidence="10">
    <location>
        <begin position="284"/>
        <end position="305"/>
    </location>
</feature>